<dbReference type="GO" id="GO:0034727">
    <property type="term" value="P:piecemeal microautophagy of the nucleus"/>
    <property type="evidence" value="ECO:0007669"/>
    <property type="project" value="TreeGrafter"/>
</dbReference>
<dbReference type="GO" id="GO:0034517">
    <property type="term" value="P:ribophagy"/>
    <property type="evidence" value="ECO:0007669"/>
    <property type="project" value="TreeGrafter"/>
</dbReference>
<evidence type="ECO:0000313" key="1">
    <source>
        <dbReference type="EMBL" id="ACE75350.1"/>
    </source>
</evidence>
<dbReference type="PANTHER" id="PTHR13222">
    <property type="entry name" value="RB1-INDUCIBLE COILED-COIL"/>
    <property type="match status" value="1"/>
</dbReference>
<protein>
    <submittedName>
        <fullName evidence="1">Uncharacterized protein</fullName>
    </submittedName>
</protein>
<dbReference type="InterPro" id="IPR040040">
    <property type="entry name" value="ATG11"/>
</dbReference>
<sequence length="271" mass="31750">MFKSKADLLQQSFTLYLAEPRGSFKSRGNWPSNSIEPRANNLGDASVLPDLSASHRKQLAIMIENYSQWRDITRRCTRTTEELSVNIYQRQKWMMYVEEKMMVKDGKLAMYHENLKRLRRHLEVLLQIHLVPQMDISAVSELVRRRTFSQSFLALASNLSCQLLTVYNEEITRCREFQSKFDENFFWTPYSRVWSMFRLILLLKRQLFLIMDSLSLTSLTTSEENHMNKIMKEDDSTTLMSGDVSATKKTSEHISLGDLIMNKKIKIKKDG</sequence>
<gene>
    <name evidence="1" type="ORF">GIP_L2_0010</name>
</gene>
<dbReference type="GO" id="GO:0061723">
    <property type="term" value="P:glycophagy"/>
    <property type="evidence" value="ECO:0007669"/>
    <property type="project" value="TreeGrafter"/>
</dbReference>
<proteinExistence type="predicted"/>
<dbReference type="GO" id="GO:0000045">
    <property type="term" value="P:autophagosome assembly"/>
    <property type="evidence" value="ECO:0007669"/>
    <property type="project" value="InterPro"/>
</dbReference>
<name>B7S8X5_GLYIN</name>
<accession>B7S8X5</accession>
<dbReference type="PANTHER" id="PTHR13222:SF1">
    <property type="entry name" value="RB1-INDUCIBLE COILED-COIL PROTEIN 1"/>
    <property type="match status" value="1"/>
</dbReference>
<dbReference type="GO" id="GO:0000422">
    <property type="term" value="P:autophagy of mitochondrion"/>
    <property type="evidence" value="ECO:0007669"/>
    <property type="project" value="TreeGrafter"/>
</dbReference>
<dbReference type="AlphaFoldDB" id="B7S8X5"/>
<dbReference type="GO" id="GO:0034045">
    <property type="term" value="C:phagophore assembly site membrane"/>
    <property type="evidence" value="ECO:0007669"/>
    <property type="project" value="TreeGrafter"/>
</dbReference>
<dbReference type="EMBL" id="EF710655">
    <property type="protein sequence ID" value="ACE75350.1"/>
    <property type="molecule type" value="Genomic_DNA"/>
</dbReference>
<reference evidence="1" key="1">
    <citation type="submission" date="2007-06" db="EMBL/GenBank/DDBJ databases">
        <title>Bracovirus Evolution: Comparative Genomics of Multiple Viral and Proviral Genomes.</title>
        <authorList>
            <person name="Desjardins C.A."/>
            <person name="Gundersen-Rindal D.E."/>
            <person name="Hostetler J.B."/>
            <person name="Tallon L.J."/>
            <person name="Utterback T.R."/>
            <person name="Fuester R.W."/>
            <person name="Schatz M.C."/>
            <person name="Pedroni M.J."/>
            <person name="Fadrosh D.W."/>
            <person name="Haas B.J."/>
            <person name="Toms B.S."/>
            <person name="Chen D."/>
            <person name="Nene V."/>
        </authorList>
    </citation>
    <scope>NUCLEOTIDE SEQUENCE</scope>
</reference>
<dbReference type="GO" id="GO:0061709">
    <property type="term" value="P:reticulophagy"/>
    <property type="evidence" value="ECO:0007669"/>
    <property type="project" value="TreeGrafter"/>
</dbReference>
<dbReference type="GO" id="GO:0019901">
    <property type="term" value="F:protein kinase binding"/>
    <property type="evidence" value="ECO:0007669"/>
    <property type="project" value="TreeGrafter"/>
</dbReference>
<dbReference type="GO" id="GO:0060090">
    <property type="term" value="F:molecular adaptor activity"/>
    <property type="evidence" value="ECO:0007669"/>
    <property type="project" value="TreeGrafter"/>
</dbReference>
<dbReference type="GO" id="GO:1990316">
    <property type="term" value="C:Atg1/ULK1 kinase complex"/>
    <property type="evidence" value="ECO:0007669"/>
    <property type="project" value="TreeGrafter"/>
</dbReference>
<organism evidence="1">
    <name type="scientific">Glyptapanteles indiensis</name>
    <name type="common">Parasitoid wasp</name>
    <dbReference type="NCBI Taxonomy" id="92994"/>
    <lineage>
        <taxon>Eukaryota</taxon>
        <taxon>Metazoa</taxon>
        <taxon>Ecdysozoa</taxon>
        <taxon>Arthropoda</taxon>
        <taxon>Hexapoda</taxon>
        <taxon>Insecta</taxon>
        <taxon>Pterygota</taxon>
        <taxon>Neoptera</taxon>
        <taxon>Endopterygota</taxon>
        <taxon>Hymenoptera</taxon>
        <taxon>Apocrita</taxon>
        <taxon>Ichneumonoidea</taxon>
        <taxon>Braconidae</taxon>
        <taxon>Microgastrinae</taxon>
        <taxon>Glyptapanteles</taxon>
    </lineage>
</organism>